<comment type="subcellular location">
    <subcellularLocation>
        <location evidence="1">Endomembrane system</location>
        <topology evidence="1">Multi-pass membrane protein</topology>
    </subcellularLocation>
</comment>
<dbReference type="PANTHER" id="PTHR43337">
    <property type="entry name" value="XANTHINE/URACIL PERMEASE C887.17-RELATED"/>
    <property type="match status" value="1"/>
</dbReference>
<keyword evidence="5 7" id="KW-1133">Transmembrane helix</keyword>
<evidence type="ECO:0000256" key="2">
    <source>
        <dbReference type="ARBA" id="ARBA00005697"/>
    </source>
</evidence>
<feature type="transmembrane region" description="Helical" evidence="7">
    <location>
        <begin position="158"/>
        <end position="182"/>
    </location>
</feature>
<evidence type="ECO:0000313" key="9">
    <source>
        <dbReference type="Proteomes" id="UP000480266"/>
    </source>
</evidence>
<protein>
    <submittedName>
        <fullName evidence="8">NCS2 family permease</fullName>
    </submittedName>
</protein>
<evidence type="ECO:0000256" key="5">
    <source>
        <dbReference type="ARBA" id="ARBA00022989"/>
    </source>
</evidence>
<evidence type="ECO:0000256" key="6">
    <source>
        <dbReference type="ARBA" id="ARBA00023136"/>
    </source>
</evidence>
<evidence type="ECO:0000256" key="3">
    <source>
        <dbReference type="ARBA" id="ARBA00022448"/>
    </source>
</evidence>
<dbReference type="GO" id="GO:0012505">
    <property type="term" value="C:endomembrane system"/>
    <property type="evidence" value="ECO:0007669"/>
    <property type="project" value="UniProtKB-SubCell"/>
</dbReference>
<dbReference type="Proteomes" id="UP000480266">
    <property type="component" value="Unassembled WGS sequence"/>
</dbReference>
<keyword evidence="3" id="KW-0813">Transport</keyword>
<feature type="transmembrane region" description="Helical" evidence="7">
    <location>
        <begin position="116"/>
        <end position="138"/>
    </location>
</feature>
<evidence type="ECO:0000313" key="8">
    <source>
        <dbReference type="EMBL" id="NGX93891.1"/>
    </source>
</evidence>
<dbReference type="Pfam" id="PF00860">
    <property type="entry name" value="Xan_ur_permease"/>
    <property type="match status" value="1"/>
</dbReference>
<dbReference type="GO" id="GO:0015207">
    <property type="term" value="F:adenine transmembrane transporter activity"/>
    <property type="evidence" value="ECO:0007669"/>
    <property type="project" value="TreeGrafter"/>
</dbReference>
<feature type="transmembrane region" description="Helical" evidence="7">
    <location>
        <begin position="202"/>
        <end position="224"/>
    </location>
</feature>
<dbReference type="EMBL" id="JAAMRR010000058">
    <property type="protein sequence ID" value="NGX93891.1"/>
    <property type="molecule type" value="Genomic_DNA"/>
</dbReference>
<keyword evidence="4 7" id="KW-0812">Transmembrane</keyword>
<comment type="similarity">
    <text evidence="2">Belongs to the nucleobase:cation symporter-2 (NCS2) (TC 2.A.40) family. Azg-like subfamily.</text>
</comment>
<dbReference type="InterPro" id="IPR006043">
    <property type="entry name" value="NCS2"/>
</dbReference>
<feature type="non-terminal residue" evidence="8">
    <location>
        <position position="1"/>
    </location>
</feature>
<name>A0A7C9VIY4_9BRAD</name>
<gene>
    <name evidence="8" type="ORF">G4V63_01145</name>
</gene>
<evidence type="ECO:0000256" key="7">
    <source>
        <dbReference type="SAM" id="Phobius"/>
    </source>
</evidence>
<keyword evidence="6 7" id="KW-0472">Membrane</keyword>
<keyword evidence="9" id="KW-1185">Reference proteome</keyword>
<feature type="transmembrane region" description="Helical" evidence="7">
    <location>
        <begin position="236"/>
        <end position="256"/>
    </location>
</feature>
<dbReference type="GO" id="GO:0005886">
    <property type="term" value="C:plasma membrane"/>
    <property type="evidence" value="ECO:0007669"/>
    <property type="project" value="TreeGrafter"/>
</dbReference>
<evidence type="ECO:0000256" key="4">
    <source>
        <dbReference type="ARBA" id="ARBA00022692"/>
    </source>
</evidence>
<proteinExistence type="inferred from homology"/>
<feature type="transmembrane region" description="Helical" evidence="7">
    <location>
        <begin position="333"/>
        <end position="348"/>
    </location>
</feature>
<feature type="transmembrane region" description="Helical" evidence="7">
    <location>
        <begin position="18"/>
        <end position="37"/>
    </location>
</feature>
<feature type="transmembrane region" description="Helical" evidence="7">
    <location>
        <begin position="86"/>
        <end position="104"/>
    </location>
</feature>
<organism evidence="8 9">
    <name type="scientific">Candidatus Afipia apatlaquensis</name>
    <dbReference type="NCBI Taxonomy" id="2712852"/>
    <lineage>
        <taxon>Bacteria</taxon>
        <taxon>Pseudomonadati</taxon>
        <taxon>Pseudomonadota</taxon>
        <taxon>Alphaproteobacteria</taxon>
        <taxon>Hyphomicrobiales</taxon>
        <taxon>Nitrobacteraceae</taxon>
        <taxon>Afipia</taxon>
    </lineage>
</organism>
<dbReference type="AlphaFoldDB" id="A0A7C9VIY4"/>
<dbReference type="InterPro" id="IPR045018">
    <property type="entry name" value="Azg-like"/>
</dbReference>
<feature type="transmembrane region" description="Helical" evidence="7">
    <location>
        <begin position="49"/>
        <end position="66"/>
    </location>
</feature>
<dbReference type="PANTHER" id="PTHR43337:SF1">
    <property type="entry name" value="XANTHINE_URACIL PERMEASE C887.17-RELATED"/>
    <property type="match status" value="1"/>
</dbReference>
<accession>A0A7C9VIY4</accession>
<sequence length="349" mass="36456">AFFAFTVVLGYKYTWQQALAAVFCSGVIFLVLTFFRLREYVIDAIPRNLKFAISAGVGLFLAIIALEQAKIIIASPATLVTAGPLGIAHPAPVLCLLGFALIVAMNARGIASGTLIGILAVSLLGLPLGLTSFNGVVSLPPSLSPTLLQLDFSRATELTFLIVVFSFLFIDVFDNAGTLIGVTHRAGLLDKDGNLPRMKQALMADSFAAMFGALIGTSTTTSYIESASGVAAGGRTGLTAVFVALFFLLALFFAPLAGMVPAYASAAALLYVACVMTRGLADMAWDDVTEYAPAVVTAIAMPLTYSIATGIGLGFITYAVIKILAGRFSDAKPAVMLLALVFVVKFAVG</sequence>
<evidence type="ECO:0000256" key="1">
    <source>
        <dbReference type="ARBA" id="ARBA00004127"/>
    </source>
</evidence>
<reference evidence="8" key="1">
    <citation type="submission" date="2020-02" db="EMBL/GenBank/DDBJ databases">
        <title>Draft genome sequence of Candidatus Afipia apatlaquensis IBT-C3, a potential strain for decolorization of textile dyes.</title>
        <authorList>
            <person name="Sanchez-Reyes A."/>
            <person name="Breton-Deval L."/>
            <person name="Mangelson H."/>
            <person name="Sanchez-Flores A."/>
        </authorList>
    </citation>
    <scope>NUCLEOTIDE SEQUENCE [LARGE SCALE GENOMIC DNA]</scope>
    <source>
        <strain evidence="8">IBT-C3</strain>
    </source>
</reference>
<feature type="transmembrane region" description="Helical" evidence="7">
    <location>
        <begin position="293"/>
        <end position="321"/>
    </location>
</feature>
<comment type="caution">
    <text evidence="8">The sequence shown here is derived from an EMBL/GenBank/DDBJ whole genome shotgun (WGS) entry which is preliminary data.</text>
</comment>